<name>A0A2P2E5X1_9PROT</name>
<dbReference type="PANTHER" id="PTHR34001:SF3">
    <property type="entry name" value="BLL7405 PROTEIN"/>
    <property type="match status" value="1"/>
</dbReference>
<comment type="similarity">
    <text evidence="4">Belongs to the Omp25/RopB family.</text>
</comment>
<evidence type="ECO:0000313" key="7">
    <source>
        <dbReference type="EMBL" id="GBF56457.1"/>
    </source>
</evidence>
<comment type="subcellular location">
    <subcellularLocation>
        <location evidence="1">Membrane</location>
    </subcellularLocation>
</comment>
<evidence type="ECO:0000256" key="2">
    <source>
        <dbReference type="ARBA" id="ARBA00022729"/>
    </source>
</evidence>
<dbReference type="RefSeq" id="WP_192576088.1">
    <property type="nucleotide sequence ID" value="NZ_BFBR01000001.1"/>
</dbReference>
<keyword evidence="3" id="KW-0472">Membrane</keyword>
<feature type="signal peptide" evidence="5">
    <location>
        <begin position="1"/>
        <end position="23"/>
    </location>
</feature>
<dbReference type="Proteomes" id="UP000245086">
    <property type="component" value="Unassembled WGS sequence"/>
</dbReference>
<feature type="domain" description="Outer membrane protein beta-barrel" evidence="6">
    <location>
        <begin position="5"/>
        <end position="225"/>
    </location>
</feature>
<evidence type="ECO:0000313" key="8">
    <source>
        <dbReference type="Proteomes" id="UP000245086"/>
    </source>
</evidence>
<dbReference type="EMBL" id="BFBR01000001">
    <property type="protein sequence ID" value="GBF56457.1"/>
    <property type="molecule type" value="Genomic_DNA"/>
</dbReference>
<dbReference type="AlphaFoldDB" id="A0A2P2E5X1"/>
<gene>
    <name evidence="7" type="ORF">PbB2_00113</name>
</gene>
<dbReference type="PANTHER" id="PTHR34001">
    <property type="entry name" value="BLL7405 PROTEIN"/>
    <property type="match status" value="1"/>
</dbReference>
<dbReference type="Gene3D" id="2.40.160.20">
    <property type="match status" value="1"/>
</dbReference>
<protein>
    <recommendedName>
        <fullName evidence="6">Outer membrane protein beta-barrel domain-containing protein</fullName>
    </recommendedName>
</protein>
<feature type="chain" id="PRO_5015149108" description="Outer membrane protein beta-barrel domain-containing protein" evidence="5">
    <location>
        <begin position="24"/>
        <end position="254"/>
    </location>
</feature>
<dbReference type="Pfam" id="PF13505">
    <property type="entry name" value="OMP_b-brl"/>
    <property type="match status" value="1"/>
</dbReference>
<organism evidence="7 8">
    <name type="scientific">Candidatus Phycosocius bacilliformis</name>
    <dbReference type="NCBI Taxonomy" id="1445552"/>
    <lineage>
        <taxon>Bacteria</taxon>
        <taxon>Pseudomonadati</taxon>
        <taxon>Pseudomonadota</taxon>
        <taxon>Alphaproteobacteria</taxon>
        <taxon>Caulobacterales</taxon>
        <taxon>Caulobacterales incertae sedis</taxon>
        <taxon>Candidatus Phycosocius</taxon>
    </lineage>
</organism>
<dbReference type="InterPro" id="IPR011250">
    <property type="entry name" value="OMP/PagP_B-barrel"/>
</dbReference>
<keyword evidence="2 5" id="KW-0732">Signal</keyword>
<evidence type="ECO:0000259" key="6">
    <source>
        <dbReference type="Pfam" id="PF13505"/>
    </source>
</evidence>
<reference evidence="7 8" key="1">
    <citation type="journal article" date="2018" name="Genome Announc.">
        <title>Draft Genome Sequence of "Candidatus Phycosocius bacilliformis," an Alphaproteobacterial Ectosymbiont of the Hydrocarbon-Producing Green Alga Botryococcus braunii.</title>
        <authorList>
            <person name="Tanabe Y."/>
            <person name="Yamaguchi H."/>
            <person name="Watanabe M.M."/>
        </authorList>
    </citation>
    <scope>NUCLEOTIDE SEQUENCE [LARGE SCALE GENOMIC DNA]</scope>
    <source>
        <strain evidence="7 8">BOTRYCO-2</strain>
    </source>
</reference>
<dbReference type="InterPro" id="IPR051692">
    <property type="entry name" value="OMP-like"/>
</dbReference>
<keyword evidence="8" id="KW-1185">Reference proteome</keyword>
<evidence type="ECO:0000256" key="5">
    <source>
        <dbReference type="SAM" id="SignalP"/>
    </source>
</evidence>
<evidence type="ECO:0000256" key="3">
    <source>
        <dbReference type="ARBA" id="ARBA00023136"/>
    </source>
</evidence>
<proteinExistence type="inferred from homology"/>
<sequence length="254" mass="25914">MQKFLMAAVAAISLSAAAGSALADDWSGLYGGVTVGAQVDPERKVQTVGTAGFRTLTPTIAPTQLSPKLEGTTFGLVAGYNFTTDGALIWGVEGDVSGGGDQKQASFSGAPIAGLAPAGITTSARKEYGVRGSLRGRLGTVVNDTILIYGTGGLAVAEVKTKASVVANGAPTVAWTGTKKDTLTGWTAGVGAEFKLGERITLRGEYLYTDLGKSRVTAAGNSTVRGIAALNGIDYVARTEYKGGEVRLGVLTSF</sequence>
<dbReference type="SUPFAM" id="SSF56925">
    <property type="entry name" value="OMPA-like"/>
    <property type="match status" value="1"/>
</dbReference>
<accession>A0A2P2E5X1</accession>
<dbReference type="GO" id="GO:0016020">
    <property type="term" value="C:membrane"/>
    <property type="evidence" value="ECO:0007669"/>
    <property type="project" value="UniProtKB-SubCell"/>
</dbReference>
<evidence type="ECO:0000256" key="1">
    <source>
        <dbReference type="ARBA" id="ARBA00004370"/>
    </source>
</evidence>
<dbReference type="InterPro" id="IPR027385">
    <property type="entry name" value="Beta-barrel_OMP"/>
</dbReference>
<evidence type="ECO:0000256" key="4">
    <source>
        <dbReference type="ARBA" id="ARBA00038306"/>
    </source>
</evidence>
<comment type="caution">
    <text evidence="7">The sequence shown here is derived from an EMBL/GenBank/DDBJ whole genome shotgun (WGS) entry which is preliminary data.</text>
</comment>